<dbReference type="EMBL" id="BAABFO010000004">
    <property type="protein sequence ID" value="GAA4326689.1"/>
    <property type="molecule type" value="Genomic_DNA"/>
</dbReference>
<evidence type="ECO:0000256" key="2">
    <source>
        <dbReference type="SAM" id="SignalP"/>
    </source>
</evidence>
<dbReference type="SUPFAM" id="SSF53850">
    <property type="entry name" value="Periplasmic binding protein-like II"/>
    <property type="match status" value="1"/>
</dbReference>
<proteinExistence type="inferred from homology"/>
<dbReference type="Gene3D" id="3.40.190.150">
    <property type="entry name" value="Bordetella uptake gene, domain 1"/>
    <property type="match status" value="1"/>
</dbReference>
<evidence type="ECO:0000313" key="3">
    <source>
        <dbReference type="EMBL" id="GAA4326689.1"/>
    </source>
</evidence>
<accession>A0ABP8GLZ6</accession>
<protein>
    <submittedName>
        <fullName evidence="3">Tripartite tricarboxylate transporter substrate binding protein</fullName>
    </submittedName>
</protein>
<dbReference type="PANTHER" id="PTHR42928:SF5">
    <property type="entry name" value="BLR1237 PROTEIN"/>
    <property type="match status" value="1"/>
</dbReference>
<reference evidence="4" key="1">
    <citation type="journal article" date="2019" name="Int. J. Syst. Evol. Microbiol.">
        <title>The Global Catalogue of Microorganisms (GCM) 10K type strain sequencing project: providing services to taxonomists for standard genome sequencing and annotation.</title>
        <authorList>
            <consortium name="The Broad Institute Genomics Platform"/>
            <consortium name="The Broad Institute Genome Sequencing Center for Infectious Disease"/>
            <person name="Wu L."/>
            <person name="Ma J."/>
        </authorList>
    </citation>
    <scope>NUCLEOTIDE SEQUENCE [LARGE SCALE GENOMIC DNA]</scope>
    <source>
        <strain evidence="4">JCM 17666</strain>
    </source>
</reference>
<name>A0ABP8GLZ6_9BURK</name>
<feature type="chain" id="PRO_5045198990" evidence="2">
    <location>
        <begin position="24"/>
        <end position="322"/>
    </location>
</feature>
<sequence>MTRKFLFTSLLCVVLGAGSLAHAQEYPSKPVKLVVPFTAGGGVDALGRALGEKLASKLGQPVIVDNRPGASGNIAAEYAYRAAPDGYTLFLAGEGPLAVNKMLTAHLNFDPDKFEPVSLLTQTPMMIVVNPKVPVRTLQELIAYGKANPGKLSFSSAGQGGPSHLAAELFQAATGARFLHVPYKGIAPAFNDVLAGHVDMMFGFEASVGPYMHQDDKVRVLAVTGTKRHPALPDVPTVSEILPGFSAVSWTALVAPPGTPASVIQKLSAATIEAMHTPEIVSRMREQGYDVVGTDIAGARAYIRQATERSQQAVRTAGITPE</sequence>
<organism evidence="3 4">
    <name type="scientific">Pigmentiphaga soli</name>
    <dbReference type="NCBI Taxonomy" id="1007095"/>
    <lineage>
        <taxon>Bacteria</taxon>
        <taxon>Pseudomonadati</taxon>
        <taxon>Pseudomonadota</taxon>
        <taxon>Betaproteobacteria</taxon>
        <taxon>Burkholderiales</taxon>
        <taxon>Alcaligenaceae</taxon>
        <taxon>Pigmentiphaga</taxon>
    </lineage>
</organism>
<comment type="caution">
    <text evidence="3">The sequence shown here is derived from an EMBL/GenBank/DDBJ whole genome shotgun (WGS) entry which is preliminary data.</text>
</comment>
<dbReference type="Pfam" id="PF03401">
    <property type="entry name" value="TctC"/>
    <property type="match status" value="1"/>
</dbReference>
<dbReference type="RefSeq" id="WP_345247057.1">
    <property type="nucleotide sequence ID" value="NZ_BAABFO010000004.1"/>
</dbReference>
<dbReference type="PANTHER" id="PTHR42928">
    <property type="entry name" value="TRICARBOXYLATE-BINDING PROTEIN"/>
    <property type="match status" value="1"/>
</dbReference>
<evidence type="ECO:0000313" key="4">
    <source>
        <dbReference type="Proteomes" id="UP001501671"/>
    </source>
</evidence>
<evidence type="ECO:0000256" key="1">
    <source>
        <dbReference type="ARBA" id="ARBA00006987"/>
    </source>
</evidence>
<keyword evidence="2" id="KW-0732">Signal</keyword>
<dbReference type="InterPro" id="IPR042100">
    <property type="entry name" value="Bug_dom1"/>
</dbReference>
<dbReference type="Gene3D" id="3.40.190.10">
    <property type="entry name" value="Periplasmic binding protein-like II"/>
    <property type="match status" value="1"/>
</dbReference>
<keyword evidence="4" id="KW-1185">Reference proteome</keyword>
<gene>
    <name evidence="3" type="ORF">GCM10023144_10470</name>
</gene>
<dbReference type="PIRSF" id="PIRSF017082">
    <property type="entry name" value="YflP"/>
    <property type="match status" value="1"/>
</dbReference>
<feature type="signal peptide" evidence="2">
    <location>
        <begin position="1"/>
        <end position="23"/>
    </location>
</feature>
<comment type="similarity">
    <text evidence="1">Belongs to the UPF0065 (bug) family.</text>
</comment>
<dbReference type="CDD" id="cd07012">
    <property type="entry name" value="PBP2_Bug_TTT"/>
    <property type="match status" value="1"/>
</dbReference>
<dbReference type="Proteomes" id="UP001501671">
    <property type="component" value="Unassembled WGS sequence"/>
</dbReference>
<dbReference type="InterPro" id="IPR005064">
    <property type="entry name" value="BUG"/>
</dbReference>